<name>A0A3L6T9I6_PANMI</name>
<proteinExistence type="predicted"/>
<gene>
    <name evidence="3" type="ORF">C2845_PM03G10080</name>
</gene>
<feature type="compositionally biased region" description="Low complexity" evidence="1">
    <location>
        <begin position="288"/>
        <end position="311"/>
    </location>
</feature>
<dbReference type="PANTHER" id="PTHR47069">
    <property type="match status" value="1"/>
</dbReference>
<keyword evidence="4" id="KW-1185">Reference proteome</keyword>
<reference evidence="4" key="1">
    <citation type="journal article" date="2019" name="Nat. Commun.">
        <title>The genome of broomcorn millet.</title>
        <authorList>
            <person name="Zou C."/>
            <person name="Miki D."/>
            <person name="Li D."/>
            <person name="Tang Q."/>
            <person name="Xiao L."/>
            <person name="Rajput S."/>
            <person name="Deng P."/>
            <person name="Jia W."/>
            <person name="Huang R."/>
            <person name="Zhang M."/>
            <person name="Sun Y."/>
            <person name="Hu J."/>
            <person name="Fu X."/>
            <person name="Schnable P.S."/>
            <person name="Li F."/>
            <person name="Zhang H."/>
            <person name="Feng B."/>
            <person name="Zhu X."/>
            <person name="Liu R."/>
            <person name="Schnable J.C."/>
            <person name="Zhu J.-K."/>
            <person name="Zhang H."/>
        </authorList>
    </citation>
    <scope>NUCLEOTIDE SEQUENCE [LARGE SCALE GENOMIC DNA]</scope>
</reference>
<protein>
    <recommendedName>
        <fullName evidence="2">Myb/SANT-like domain-containing protein</fullName>
    </recommendedName>
</protein>
<dbReference type="InterPro" id="IPR024752">
    <property type="entry name" value="Myb/SANT-like_dom"/>
</dbReference>
<evidence type="ECO:0000256" key="1">
    <source>
        <dbReference type="SAM" id="MobiDB-lite"/>
    </source>
</evidence>
<feature type="domain" description="Myb/SANT-like" evidence="2">
    <location>
        <begin position="125"/>
        <end position="217"/>
    </location>
</feature>
<dbReference type="EMBL" id="PQIB02000002">
    <property type="protein sequence ID" value="RLN34137.1"/>
    <property type="molecule type" value="Genomic_DNA"/>
</dbReference>
<evidence type="ECO:0000259" key="2">
    <source>
        <dbReference type="Pfam" id="PF12776"/>
    </source>
</evidence>
<accession>A0A3L6T9I6</accession>
<feature type="region of interest" description="Disordered" evidence="1">
    <location>
        <begin position="260"/>
        <end position="319"/>
    </location>
</feature>
<dbReference type="PANTHER" id="PTHR47069:SF11">
    <property type="entry name" value="OS04G0275550 PROTEIN"/>
    <property type="match status" value="1"/>
</dbReference>
<sequence>MDGHGDDGLQDLFPHSDPAFPAGAFDLLSQAESSGVPALDLNYQAEDLADYSSYSDLLRGEGAPRGRGSRTLGLRAPRNGGPSTADYTEPYGGEDWVDLDDEEGGPQNVELNFPTSKINRFDKAQWTEHNTGLLCDLWVEQIRSGNCPKGSITSRGLKTVVDKYQMATRLRHQNSQIRNRINQLKTLHNFWKASQKDTGLGRNADGSISAAEWWWKKNTKGKFSECKKFRYGVPNYMNHLEEMFHDVVVDGSTSFVAGCEEDEDQDADDVEQDDQYGPDGFVNEYEDSPVSNSSRKRGSSTSTKSTATSPGKKSKSPLMKMVSSLVEKLTTSDKDDNLLRNVGESIATSLNEKRQKLNPIQEMGQSVKRCQQLALECGATPESVEFYAGRHLFKDPYEREFFCNIPTPEGRLRHLQRYCKENNIVE</sequence>
<feature type="region of interest" description="Disordered" evidence="1">
    <location>
        <begin position="60"/>
        <end position="90"/>
    </location>
</feature>
<organism evidence="3 4">
    <name type="scientific">Panicum miliaceum</name>
    <name type="common">Proso millet</name>
    <name type="synonym">Broomcorn millet</name>
    <dbReference type="NCBI Taxonomy" id="4540"/>
    <lineage>
        <taxon>Eukaryota</taxon>
        <taxon>Viridiplantae</taxon>
        <taxon>Streptophyta</taxon>
        <taxon>Embryophyta</taxon>
        <taxon>Tracheophyta</taxon>
        <taxon>Spermatophyta</taxon>
        <taxon>Magnoliopsida</taxon>
        <taxon>Liliopsida</taxon>
        <taxon>Poales</taxon>
        <taxon>Poaceae</taxon>
        <taxon>PACMAD clade</taxon>
        <taxon>Panicoideae</taxon>
        <taxon>Panicodae</taxon>
        <taxon>Paniceae</taxon>
        <taxon>Panicinae</taxon>
        <taxon>Panicum</taxon>
        <taxon>Panicum sect. Panicum</taxon>
    </lineage>
</organism>
<dbReference type="Proteomes" id="UP000275267">
    <property type="component" value="Unassembled WGS sequence"/>
</dbReference>
<dbReference type="OrthoDB" id="688769at2759"/>
<dbReference type="Pfam" id="PF12776">
    <property type="entry name" value="Myb_DNA-bind_3"/>
    <property type="match status" value="1"/>
</dbReference>
<dbReference type="STRING" id="4540.A0A3L6T9I6"/>
<evidence type="ECO:0000313" key="3">
    <source>
        <dbReference type="EMBL" id="RLN34137.1"/>
    </source>
</evidence>
<comment type="caution">
    <text evidence="3">The sequence shown here is derived from an EMBL/GenBank/DDBJ whole genome shotgun (WGS) entry which is preliminary data.</text>
</comment>
<evidence type="ECO:0000313" key="4">
    <source>
        <dbReference type="Proteomes" id="UP000275267"/>
    </source>
</evidence>
<feature type="compositionally biased region" description="Acidic residues" evidence="1">
    <location>
        <begin position="260"/>
        <end position="276"/>
    </location>
</feature>
<dbReference type="AlphaFoldDB" id="A0A3L6T9I6"/>